<evidence type="ECO:0000313" key="2">
    <source>
        <dbReference type="Proteomes" id="UP001230649"/>
    </source>
</evidence>
<keyword evidence="2" id="KW-1185">Reference proteome</keyword>
<organism evidence="1 2">
    <name type="scientific">Naganishia adeliensis</name>
    <dbReference type="NCBI Taxonomy" id="92952"/>
    <lineage>
        <taxon>Eukaryota</taxon>
        <taxon>Fungi</taxon>
        <taxon>Dikarya</taxon>
        <taxon>Basidiomycota</taxon>
        <taxon>Agaricomycotina</taxon>
        <taxon>Tremellomycetes</taxon>
        <taxon>Filobasidiales</taxon>
        <taxon>Filobasidiaceae</taxon>
        <taxon>Naganishia</taxon>
    </lineage>
</organism>
<dbReference type="EMBL" id="JASBWS010000015">
    <property type="protein sequence ID" value="KAJ9112425.1"/>
    <property type="molecule type" value="Genomic_DNA"/>
</dbReference>
<gene>
    <name evidence="1" type="ORF">QFC20_002213</name>
</gene>
<name>A0ACC2WMN8_9TREE</name>
<protein>
    <submittedName>
        <fullName evidence="1">Uncharacterized protein</fullName>
    </submittedName>
</protein>
<accession>A0ACC2WMN8</accession>
<comment type="caution">
    <text evidence="1">The sequence shown here is derived from an EMBL/GenBank/DDBJ whole genome shotgun (WGS) entry which is preliminary data.</text>
</comment>
<proteinExistence type="predicted"/>
<dbReference type="Proteomes" id="UP001230649">
    <property type="component" value="Unassembled WGS sequence"/>
</dbReference>
<sequence length="263" mass="29829">MSDPSVAPTESVADGGQQQDLRERAMNLYIRFIPKALETASFSSDQIMPCFRYFQSELKELTMETGDYASWKSRQSLNDSQSQQLAEIERKIHELEEGFPSRSKEHQHLRETMCGLLYAAMNALDLMHAGLYTRNYEGKKYKDGYEKIASECSDKTELLASAWEEALGSLTRGYKTSVEEMQTILRTELKPDEITYSSRGSPGDNWKWNISDASSDEEVRGNYGSSALGNTLSQVMLKRSDAECNEMCRLVGDRTMCCLFLVH</sequence>
<evidence type="ECO:0000313" key="1">
    <source>
        <dbReference type="EMBL" id="KAJ9112425.1"/>
    </source>
</evidence>
<reference evidence="1" key="1">
    <citation type="submission" date="2023-04" db="EMBL/GenBank/DDBJ databases">
        <title>Draft Genome sequencing of Naganishia species isolated from polar environments using Oxford Nanopore Technology.</title>
        <authorList>
            <person name="Leo P."/>
            <person name="Venkateswaran K."/>
        </authorList>
    </citation>
    <scope>NUCLEOTIDE SEQUENCE</scope>
    <source>
        <strain evidence="1">MNA-CCFEE 5262</strain>
    </source>
</reference>